<protein>
    <submittedName>
        <fullName evidence="1">Uncharacterized protein</fullName>
    </submittedName>
</protein>
<keyword evidence="2" id="KW-1185">Reference proteome</keyword>
<gene>
    <name evidence="1" type="ORF">CHS0354_032398</name>
</gene>
<dbReference type="Proteomes" id="UP001195483">
    <property type="component" value="Unassembled WGS sequence"/>
</dbReference>
<sequence length="81" mass="9298">MMFIISTMMFVTEGIWVTPPSPPVHGKCDRQRQERTDLWSNGRRKTEIVATKSTLIPRVSILITDITEKSSGEEINFQTMK</sequence>
<reference evidence="1" key="1">
    <citation type="journal article" date="2021" name="Genome Biol. Evol.">
        <title>A High-Quality Reference Genome for a Parasitic Bivalve with Doubly Uniparental Inheritance (Bivalvia: Unionida).</title>
        <authorList>
            <person name="Smith C.H."/>
        </authorList>
    </citation>
    <scope>NUCLEOTIDE SEQUENCE</scope>
    <source>
        <strain evidence="1">CHS0354</strain>
    </source>
</reference>
<evidence type="ECO:0000313" key="2">
    <source>
        <dbReference type="Proteomes" id="UP001195483"/>
    </source>
</evidence>
<proteinExistence type="predicted"/>
<dbReference type="AlphaFoldDB" id="A0AAE0TGN9"/>
<evidence type="ECO:0000313" key="1">
    <source>
        <dbReference type="EMBL" id="KAK3610041.1"/>
    </source>
</evidence>
<dbReference type="EMBL" id="JAEAOA010001913">
    <property type="protein sequence ID" value="KAK3610041.1"/>
    <property type="molecule type" value="Genomic_DNA"/>
</dbReference>
<accession>A0AAE0TGN9</accession>
<name>A0AAE0TGN9_9BIVA</name>
<comment type="caution">
    <text evidence="1">The sequence shown here is derived from an EMBL/GenBank/DDBJ whole genome shotgun (WGS) entry which is preliminary data.</text>
</comment>
<reference evidence="1" key="3">
    <citation type="submission" date="2023-05" db="EMBL/GenBank/DDBJ databases">
        <authorList>
            <person name="Smith C.H."/>
        </authorList>
    </citation>
    <scope>NUCLEOTIDE SEQUENCE</scope>
    <source>
        <strain evidence="1">CHS0354</strain>
        <tissue evidence="1">Mantle</tissue>
    </source>
</reference>
<organism evidence="1 2">
    <name type="scientific">Potamilus streckersoni</name>
    <dbReference type="NCBI Taxonomy" id="2493646"/>
    <lineage>
        <taxon>Eukaryota</taxon>
        <taxon>Metazoa</taxon>
        <taxon>Spiralia</taxon>
        <taxon>Lophotrochozoa</taxon>
        <taxon>Mollusca</taxon>
        <taxon>Bivalvia</taxon>
        <taxon>Autobranchia</taxon>
        <taxon>Heteroconchia</taxon>
        <taxon>Palaeoheterodonta</taxon>
        <taxon>Unionida</taxon>
        <taxon>Unionoidea</taxon>
        <taxon>Unionidae</taxon>
        <taxon>Ambleminae</taxon>
        <taxon>Lampsilini</taxon>
        <taxon>Potamilus</taxon>
    </lineage>
</organism>
<reference evidence="1" key="2">
    <citation type="journal article" date="2021" name="Genome Biol. Evol.">
        <title>Developing a high-quality reference genome for a parasitic bivalve with doubly uniparental inheritance (Bivalvia: Unionida).</title>
        <authorList>
            <person name="Smith C.H."/>
        </authorList>
    </citation>
    <scope>NUCLEOTIDE SEQUENCE</scope>
    <source>
        <strain evidence="1">CHS0354</strain>
        <tissue evidence="1">Mantle</tissue>
    </source>
</reference>